<comment type="subcellular location">
    <subcellularLocation>
        <location evidence="1">Periplasm</location>
    </subcellularLocation>
</comment>
<dbReference type="Proteomes" id="UP000319342">
    <property type="component" value="Chromosome"/>
</dbReference>
<keyword evidence="4" id="KW-0732">Signal</keyword>
<keyword evidence="7" id="KW-0472">Membrane</keyword>
<dbReference type="GO" id="GO:0016740">
    <property type="term" value="F:transferase activity"/>
    <property type="evidence" value="ECO:0007669"/>
    <property type="project" value="UniProtKB-KW"/>
</dbReference>
<evidence type="ECO:0000256" key="7">
    <source>
        <dbReference type="SAM" id="Phobius"/>
    </source>
</evidence>
<comment type="pathway">
    <text evidence="2">Glycan biosynthesis; alginate biosynthesis.</text>
</comment>
<proteinExistence type="predicted"/>
<reference evidence="9 10" key="1">
    <citation type="submission" date="2019-02" db="EMBL/GenBank/DDBJ databases">
        <title>Deep-cultivation of Planctomycetes and their phenomic and genomic characterization uncovers novel biology.</title>
        <authorList>
            <person name="Wiegand S."/>
            <person name="Jogler M."/>
            <person name="Boedeker C."/>
            <person name="Pinto D."/>
            <person name="Vollmers J."/>
            <person name="Rivas-Marin E."/>
            <person name="Kohn T."/>
            <person name="Peeters S.H."/>
            <person name="Heuer A."/>
            <person name="Rast P."/>
            <person name="Oberbeckmann S."/>
            <person name="Bunk B."/>
            <person name="Jeske O."/>
            <person name="Meyerdierks A."/>
            <person name="Storesund J.E."/>
            <person name="Kallscheuer N."/>
            <person name="Luecker S."/>
            <person name="Lage O.M."/>
            <person name="Pohl T."/>
            <person name="Merkel B.J."/>
            <person name="Hornburger P."/>
            <person name="Mueller R.-W."/>
            <person name="Bruemmer F."/>
            <person name="Labrenz M."/>
            <person name="Spormann A.M."/>
            <person name="Op den Camp H."/>
            <person name="Overmann J."/>
            <person name="Amann R."/>
            <person name="Jetten M.S.M."/>
            <person name="Mascher T."/>
            <person name="Medema M.H."/>
            <person name="Devos D.P."/>
            <person name="Kaster A.-K."/>
            <person name="Ovreas L."/>
            <person name="Rohde M."/>
            <person name="Galperin M.Y."/>
            <person name="Jogler C."/>
        </authorList>
    </citation>
    <scope>NUCLEOTIDE SEQUENCE [LARGE SCALE GENOMIC DNA]</scope>
    <source>
        <strain evidence="9 10">Pla163</strain>
    </source>
</reference>
<feature type="transmembrane region" description="Helical" evidence="7">
    <location>
        <begin position="445"/>
        <end position="466"/>
    </location>
</feature>
<dbReference type="OrthoDB" id="268885at2"/>
<dbReference type="Pfam" id="PF16822">
    <property type="entry name" value="ALGX"/>
    <property type="match status" value="1"/>
</dbReference>
<dbReference type="Pfam" id="PF19451">
    <property type="entry name" value="DUF5989"/>
    <property type="match status" value="1"/>
</dbReference>
<dbReference type="AlphaFoldDB" id="A0A518D0A9"/>
<keyword evidence="3" id="KW-0808">Transferase</keyword>
<feature type="domain" description="AlgX/AlgJ SGNH hydrolase-like" evidence="8">
    <location>
        <begin position="247"/>
        <end position="375"/>
    </location>
</feature>
<keyword evidence="5" id="KW-0574">Periplasm</keyword>
<evidence type="ECO:0000256" key="2">
    <source>
        <dbReference type="ARBA" id="ARBA00005182"/>
    </source>
</evidence>
<keyword evidence="7" id="KW-0812">Transmembrane</keyword>
<dbReference type="SUPFAM" id="SSF52266">
    <property type="entry name" value="SGNH hydrolase"/>
    <property type="match status" value="1"/>
</dbReference>
<organism evidence="9 10">
    <name type="scientific">Rohdeia mirabilis</name>
    <dbReference type="NCBI Taxonomy" id="2528008"/>
    <lineage>
        <taxon>Bacteria</taxon>
        <taxon>Pseudomonadati</taxon>
        <taxon>Planctomycetota</taxon>
        <taxon>Planctomycetia</taxon>
        <taxon>Planctomycetia incertae sedis</taxon>
        <taxon>Rohdeia</taxon>
    </lineage>
</organism>
<feature type="transmembrane region" description="Helical" evidence="7">
    <location>
        <begin position="418"/>
        <end position="439"/>
    </location>
</feature>
<dbReference type="RefSeq" id="WP_145192467.1">
    <property type="nucleotide sequence ID" value="NZ_CP036290.1"/>
</dbReference>
<evidence type="ECO:0000256" key="6">
    <source>
        <dbReference type="ARBA" id="ARBA00022841"/>
    </source>
</evidence>
<evidence type="ECO:0000256" key="1">
    <source>
        <dbReference type="ARBA" id="ARBA00004418"/>
    </source>
</evidence>
<keyword evidence="7" id="KW-1133">Transmembrane helix</keyword>
<evidence type="ECO:0000256" key="3">
    <source>
        <dbReference type="ARBA" id="ARBA00022679"/>
    </source>
</evidence>
<accession>A0A518D0A9</accession>
<keyword evidence="6" id="KW-0016">Alginate biosynthesis</keyword>
<dbReference type="GO" id="GO:0016788">
    <property type="term" value="F:hydrolase activity, acting on ester bonds"/>
    <property type="evidence" value="ECO:0007669"/>
    <property type="project" value="UniProtKB-ARBA"/>
</dbReference>
<dbReference type="InterPro" id="IPR031811">
    <property type="entry name" value="ALGX/ALGJ_SGNH-like"/>
</dbReference>
<dbReference type="UniPathway" id="UPA00286"/>
<evidence type="ECO:0000313" key="10">
    <source>
        <dbReference type="Proteomes" id="UP000319342"/>
    </source>
</evidence>
<keyword evidence="10" id="KW-1185">Reference proteome</keyword>
<feature type="transmembrane region" description="Helical" evidence="7">
    <location>
        <begin position="487"/>
        <end position="516"/>
    </location>
</feature>
<evidence type="ECO:0000256" key="5">
    <source>
        <dbReference type="ARBA" id="ARBA00022764"/>
    </source>
</evidence>
<dbReference type="InterPro" id="IPR046031">
    <property type="entry name" value="DUF5989"/>
</dbReference>
<evidence type="ECO:0000256" key="4">
    <source>
        <dbReference type="ARBA" id="ARBA00022729"/>
    </source>
</evidence>
<dbReference type="GO" id="GO:0042597">
    <property type="term" value="C:periplasmic space"/>
    <property type="evidence" value="ECO:0007669"/>
    <property type="project" value="UniProtKB-SubCell"/>
</dbReference>
<name>A0A518D0A9_9BACT</name>
<evidence type="ECO:0000259" key="8">
    <source>
        <dbReference type="Pfam" id="PF16822"/>
    </source>
</evidence>
<dbReference type="Gene3D" id="3.40.50.1110">
    <property type="entry name" value="SGNH hydrolase"/>
    <property type="match status" value="1"/>
</dbReference>
<protein>
    <recommendedName>
        <fullName evidence="8">AlgX/AlgJ SGNH hydrolase-like domain-containing protein</fullName>
    </recommendedName>
</protein>
<evidence type="ECO:0000313" key="9">
    <source>
        <dbReference type="EMBL" id="QDU84893.1"/>
    </source>
</evidence>
<feature type="transmembrane region" description="Helical" evidence="7">
    <location>
        <begin position="387"/>
        <end position="406"/>
    </location>
</feature>
<dbReference type="EMBL" id="CP036290">
    <property type="protein sequence ID" value="QDU84893.1"/>
    <property type="molecule type" value="Genomic_DNA"/>
</dbReference>
<dbReference type="GO" id="GO:0042121">
    <property type="term" value="P:alginic acid biosynthetic process"/>
    <property type="evidence" value="ECO:0007669"/>
    <property type="project" value="UniProtKB-UniPathway"/>
</dbReference>
<dbReference type="InterPro" id="IPR036514">
    <property type="entry name" value="SGNH_hydro_sf"/>
</dbReference>
<gene>
    <name evidence="9" type="ORF">Pla163_20110</name>
</gene>
<sequence>MRFVATLLAWAIALLTILLVVEGGLRLVGLGPPVAPVAYDQVVGWSNRPSASGRLHGAEFDAHWSTTELGTRVTPRARPEAPAPSVVLLGDSFVFGTAADTHDTIAARLQRAWDEEGLELAAVNAGVLGWDTGQAVRWFETHAEALAPSAVVLFAYENDLYWNTREAYDSSDGARPKVRIDPVRSATDPEPPVERVAPKSLLEHTALGHTLLGLVGGSPPRRITVDGREIDAELAVLLPTAGTPELDAAIDTHTRAALERLRAAADAVGSKLLLVTVPAAPLFEDDWRVRYESRGLAGLDWNCDRPIERFLRLADEAGVAALDGTTALRAHRAQDPTSRLFWREDWHLTPTGNEVVARAVAAYLTDRLETGDRGPRGAVAVPVRSPWKGRALVWLAITAGITAVLGTQPKRGAFLTDLLGVGAMVAVVMTIAIGGKAAIGLLPPASATLILVLLVVAVLTFVAYHLRDRFGTIGELLSSFAARGHWYLMPTLVVLIGLGSLLIVAASSPIVAPFVYTLF</sequence>